<dbReference type="Proteomes" id="UP000095281">
    <property type="component" value="Unplaced"/>
</dbReference>
<evidence type="ECO:0000313" key="3">
    <source>
        <dbReference type="WBParaSite" id="MhA1_Contig103.frz3.gene7"/>
    </source>
</evidence>
<evidence type="ECO:0000313" key="2">
    <source>
        <dbReference type="Proteomes" id="UP000095281"/>
    </source>
</evidence>
<reference evidence="3" key="1">
    <citation type="submission" date="2016-11" db="UniProtKB">
        <authorList>
            <consortium name="WormBaseParasite"/>
        </authorList>
    </citation>
    <scope>IDENTIFICATION</scope>
</reference>
<dbReference type="WBParaSite" id="MhA1_Contig103.frz3.gene7">
    <property type="protein sequence ID" value="MhA1_Contig103.frz3.gene7"/>
    <property type="gene ID" value="MhA1_Contig103.frz3.gene7"/>
</dbReference>
<keyword evidence="2" id="KW-1185">Reference proteome</keyword>
<feature type="coiled-coil region" evidence="1">
    <location>
        <begin position="249"/>
        <end position="280"/>
    </location>
</feature>
<organism evidence="2 3">
    <name type="scientific">Meloidogyne hapla</name>
    <name type="common">Root-knot nematode worm</name>
    <dbReference type="NCBI Taxonomy" id="6305"/>
    <lineage>
        <taxon>Eukaryota</taxon>
        <taxon>Metazoa</taxon>
        <taxon>Ecdysozoa</taxon>
        <taxon>Nematoda</taxon>
        <taxon>Chromadorea</taxon>
        <taxon>Rhabditida</taxon>
        <taxon>Tylenchina</taxon>
        <taxon>Tylenchomorpha</taxon>
        <taxon>Tylenchoidea</taxon>
        <taxon>Meloidogynidae</taxon>
        <taxon>Meloidogyninae</taxon>
        <taxon>Meloidogyne</taxon>
    </lineage>
</organism>
<accession>A0A1I8AYB0</accession>
<keyword evidence="1" id="KW-0175">Coiled coil</keyword>
<dbReference type="AlphaFoldDB" id="A0A1I8AYB0"/>
<protein>
    <submittedName>
        <fullName evidence="3">Uncharacterized protein</fullName>
    </submittedName>
</protein>
<sequence length="292" mass="32932">MNGAIRQFGRMATGGLIKPVTEFIGRPVTEVLKYLLSYLGGAGRRTMVEFGGNALKAAEHGGINNGSKITGIRDVEGIYSSNLNHSSPQSHLLDIPSPRPLTPHHSPRQQIFKPKYEMPFIEMPELRGGSHRVNAVFDQIVSPKANNVITRTSQNIKKHAAEMLNDISFKIGSKLTRISDEKLKDIMDNAKLFKTNNGENNGQFTNPILAKIFNENQENENFNEVHNFINIYEKIYELSISSKLSQKIIEAIEEILNSRNEEKEEKIKKIEKYLDNYVKNDKPEKVGLANIL</sequence>
<proteinExistence type="predicted"/>
<name>A0A1I8AYB0_MELHA</name>
<evidence type="ECO:0000256" key="1">
    <source>
        <dbReference type="SAM" id="Coils"/>
    </source>
</evidence>